<accession>A0A2I0JR22</accession>
<dbReference type="AlphaFoldDB" id="A0A2I0JR22"/>
<name>A0A2I0JR22_PUNGR</name>
<gene>
    <name evidence="2" type="ORF">CRG98_021685</name>
</gene>
<dbReference type="PANTHER" id="PTHR32108:SF9">
    <property type="entry name" value="REVERSE TRANSCRIPTASE RNASE H-LIKE DOMAIN-CONTAINING PROTEIN"/>
    <property type="match status" value="1"/>
</dbReference>
<protein>
    <submittedName>
        <fullName evidence="2">Uncharacterized protein</fullName>
    </submittedName>
</protein>
<feature type="region of interest" description="Disordered" evidence="1">
    <location>
        <begin position="373"/>
        <end position="435"/>
    </location>
</feature>
<dbReference type="EMBL" id="PGOL01001466">
    <property type="protein sequence ID" value="PKI57936.1"/>
    <property type="molecule type" value="Genomic_DNA"/>
</dbReference>
<feature type="compositionally biased region" description="Basic and acidic residues" evidence="1">
    <location>
        <begin position="397"/>
        <end position="411"/>
    </location>
</feature>
<comment type="caution">
    <text evidence="2">The sequence shown here is derived from an EMBL/GenBank/DDBJ whole genome shotgun (WGS) entry which is preliminary data.</text>
</comment>
<evidence type="ECO:0000256" key="1">
    <source>
        <dbReference type="SAM" id="MobiDB-lite"/>
    </source>
</evidence>
<sequence length="501" mass="55128">MEMRESQTFEAYATEWRGKEAKHIPPIIERQQVQLFHSTFRGAYYSHLLVHTSSFSNLIKAGKKLDMGVKLGRIEGPSRKKDGEASKKHAAGTSKKGKDATVGGQPKLQTLHPISVDYTPSQHTSQAYAHPVHYTQPYQVQQTYSPAPPAFIHPPPPQKYTPAQGAPGHTLDNCWRLRDKIQEMINAKEISFNEGKPSNVRANPLPDHGSSSRPSINMISIAAIGKEDDVQEIRFCSSSTMLRWKLQLHPPRLSSRFLQRNHIRTAEFLGITGAMFPIWSPEPADKGKAPAAAFPVVPEATPLPAKEVTEQEAEDFMKVIKANEYKVLTAAQVPKEIALDRIEETVNSIFSNQISFLEDEHPSKVNVVSTPFWSTSSNEGLPTEAQVATRDSAIGGERADVGARTTEEKRGPPKGSEGQSKGQIHNEPQNSRSRHCGTIHRRIIEASKGAQYGTLKIPLGAKVTNDMSGRDSEASCLSRGTPELSQAPFLIGLLGARSTDK</sequence>
<proteinExistence type="predicted"/>
<reference evidence="2 3" key="1">
    <citation type="submission" date="2017-11" db="EMBL/GenBank/DDBJ databases">
        <title>De-novo sequencing of pomegranate (Punica granatum L.) genome.</title>
        <authorList>
            <person name="Akparov Z."/>
            <person name="Amiraslanov A."/>
            <person name="Hajiyeva S."/>
            <person name="Abbasov M."/>
            <person name="Kaur K."/>
            <person name="Hamwieh A."/>
            <person name="Solovyev V."/>
            <person name="Salamov A."/>
            <person name="Braich B."/>
            <person name="Kosarev P."/>
            <person name="Mahmoud A."/>
            <person name="Hajiyev E."/>
            <person name="Babayeva S."/>
            <person name="Izzatullayeva V."/>
            <person name="Mammadov A."/>
            <person name="Mammadov A."/>
            <person name="Sharifova S."/>
            <person name="Ojaghi J."/>
            <person name="Eynullazada K."/>
            <person name="Bayramov B."/>
            <person name="Abdulazimova A."/>
            <person name="Shahmuradov I."/>
        </authorList>
    </citation>
    <scope>NUCLEOTIDE SEQUENCE [LARGE SCALE GENOMIC DNA]</scope>
    <source>
        <strain evidence="3">cv. AG2017</strain>
        <tissue evidence="2">Leaf</tissue>
    </source>
</reference>
<organism evidence="2 3">
    <name type="scientific">Punica granatum</name>
    <name type="common">Pomegranate</name>
    <dbReference type="NCBI Taxonomy" id="22663"/>
    <lineage>
        <taxon>Eukaryota</taxon>
        <taxon>Viridiplantae</taxon>
        <taxon>Streptophyta</taxon>
        <taxon>Embryophyta</taxon>
        <taxon>Tracheophyta</taxon>
        <taxon>Spermatophyta</taxon>
        <taxon>Magnoliopsida</taxon>
        <taxon>eudicotyledons</taxon>
        <taxon>Gunneridae</taxon>
        <taxon>Pentapetalae</taxon>
        <taxon>rosids</taxon>
        <taxon>malvids</taxon>
        <taxon>Myrtales</taxon>
        <taxon>Lythraceae</taxon>
        <taxon>Punica</taxon>
    </lineage>
</organism>
<feature type="region of interest" description="Disordered" evidence="1">
    <location>
        <begin position="74"/>
        <end position="107"/>
    </location>
</feature>
<evidence type="ECO:0000313" key="3">
    <source>
        <dbReference type="Proteomes" id="UP000233551"/>
    </source>
</evidence>
<feature type="compositionally biased region" description="Basic and acidic residues" evidence="1">
    <location>
        <begin position="74"/>
        <end position="87"/>
    </location>
</feature>
<keyword evidence="3" id="KW-1185">Reference proteome</keyword>
<evidence type="ECO:0000313" key="2">
    <source>
        <dbReference type="EMBL" id="PKI57936.1"/>
    </source>
</evidence>
<dbReference type="Proteomes" id="UP000233551">
    <property type="component" value="Unassembled WGS sequence"/>
</dbReference>
<feature type="compositionally biased region" description="Polar residues" evidence="1">
    <location>
        <begin position="417"/>
        <end position="431"/>
    </location>
</feature>
<dbReference type="PANTHER" id="PTHR32108">
    <property type="entry name" value="DNA-DIRECTED RNA POLYMERASE SUBUNIT ALPHA"/>
    <property type="match status" value="1"/>
</dbReference>